<organism evidence="2 3">
    <name type="scientific">Discina gigas</name>
    <dbReference type="NCBI Taxonomy" id="1032678"/>
    <lineage>
        <taxon>Eukaryota</taxon>
        <taxon>Fungi</taxon>
        <taxon>Dikarya</taxon>
        <taxon>Ascomycota</taxon>
        <taxon>Pezizomycotina</taxon>
        <taxon>Pezizomycetes</taxon>
        <taxon>Pezizales</taxon>
        <taxon>Discinaceae</taxon>
        <taxon>Discina</taxon>
    </lineage>
</organism>
<dbReference type="InterPro" id="IPR011333">
    <property type="entry name" value="SKP1/BTB/POZ_sf"/>
</dbReference>
<dbReference type="EMBL" id="JBBBZM010000181">
    <property type="protein sequence ID" value="KAL0632202.1"/>
    <property type="molecule type" value="Genomic_DNA"/>
</dbReference>
<name>A0ABR3G913_9PEZI</name>
<dbReference type="PROSITE" id="PS50097">
    <property type="entry name" value="BTB"/>
    <property type="match status" value="1"/>
</dbReference>
<feature type="domain" description="BTB" evidence="1">
    <location>
        <begin position="14"/>
        <end position="81"/>
    </location>
</feature>
<protein>
    <recommendedName>
        <fullName evidence="1">BTB domain-containing protein</fullName>
    </recommendedName>
</protein>
<dbReference type="Proteomes" id="UP001447188">
    <property type="component" value="Unassembled WGS sequence"/>
</dbReference>
<dbReference type="InterPro" id="IPR037221">
    <property type="entry name" value="H-type_lectin_dom_sf"/>
</dbReference>
<reference evidence="2 3" key="1">
    <citation type="submission" date="2024-02" db="EMBL/GenBank/DDBJ databases">
        <title>Discinaceae phylogenomics.</title>
        <authorList>
            <person name="Dirks A.C."/>
            <person name="James T.Y."/>
        </authorList>
    </citation>
    <scope>NUCLEOTIDE SEQUENCE [LARGE SCALE GENOMIC DNA]</scope>
    <source>
        <strain evidence="2 3">ACD0624</strain>
    </source>
</reference>
<dbReference type="SUPFAM" id="SSF141086">
    <property type="entry name" value="Agglutinin HPA-like"/>
    <property type="match status" value="3"/>
</dbReference>
<sequence>MSVPFSRLASSEVFELTAQSGEKRFYVHKDVLIAQSEPFKNAITGGWSETTERKLSLDEWDSETVGRLVEFLYTGDYQYPTPIHSSERAGSAAAGLLSAPRSKWENASSSPNRPLTPLDRCLDGYLSEDTDDGADWAKLMPFNAQDDYKDAILSNAKVYCLAQYKSISTLRELALKRIFLLLLKIDPLPRHNESNAVLNSLDLVNYVYSNTDSLVSSEEPLRKLVSQFTAHNLESLQQREELTHLMSSCSDFLSELIPKICRRLISIPKSPEVVSIPDPVPSPTIGYFTTDEVHHWTDPWRRTSKIIPFRITYPTPPGLPVGINKMNISNSDNIRINAYVDHTGRDRFTINIDSWLNTKLYTAGCTWMEIPGTDQNFQFGRYSTTQDHPNHQTRTSRIITFSRAYAAPPAVVVVLTSLDIHLVRGWRVRTYVTNVTAVSFVIHIDSWDTTILYSAAATWIAYPVGMPGVASGRFDTRHVRPLHPPQENTAGHVGFDQGVFGATTPNVFVAFDSLDVDCGENMRVSVGFSNKTAAGMNWSITGRNVYSAGAAYIALA</sequence>
<keyword evidence="3" id="KW-1185">Reference proteome</keyword>
<gene>
    <name evidence="2" type="ORF">Q9L58_008912</name>
</gene>
<dbReference type="Pfam" id="PF09458">
    <property type="entry name" value="H_lectin"/>
    <property type="match status" value="3"/>
</dbReference>
<dbReference type="Gene3D" id="3.30.710.10">
    <property type="entry name" value="Potassium Channel Kv1.1, Chain A"/>
    <property type="match status" value="1"/>
</dbReference>
<dbReference type="PANTHER" id="PTHR47843">
    <property type="entry name" value="BTB DOMAIN-CONTAINING PROTEIN-RELATED"/>
    <property type="match status" value="1"/>
</dbReference>
<proteinExistence type="predicted"/>
<dbReference type="Pfam" id="PF00651">
    <property type="entry name" value="BTB"/>
    <property type="match status" value="1"/>
</dbReference>
<accession>A0ABR3G913</accession>
<comment type="caution">
    <text evidence="2">The sequence shown here is derived from an EMBL/GenBank/DDBJ whole genome shotgun (WGS) entry which is preliminary data.</text>
</comment>
<evidence type="ECO:0000313" key="3">
    <source>
        <dbReference type="Proteomes" id="UP001447188"/>
    </source>
</evidence>
<evidence type="ECO:0000313" key="2">
    <source>
        <dbReference type="EMBL" id="KAL0632202.1"/>
    </source>
</evidence>
<dbReference type="Gene3D" id="2.60.40.2080">
    <property type="match status" value="3"/>
</dbReference>
<dbReference type="InterPro" id="IPR019019">
    <property type="entry name" value="H-type_lectin_domain"/>
</dbReference>
<dbReference type="SUPFAM" id="SSF54695">
    <property type="entry name" value="POZ domain"/>
    <property type="match status" value="1"/>
</dbReference>
<evidence type="ECO:0000259" key="1">
    <source>
        <dbReference type="PROSITE" id="PS50097"/>
    </source>
</evidence>
<dbReference type="CDD" id="cd18186">
    <property type="entry name" value="BTB_POZ_ZBTB_KLHL-like"/>
    <property type="match status" value="1"/>
</dbReference>
<dbReference type="InterPro" id="IPR000210">
    <property type="entry name" value="BTB/POZ_dom"/>
</dbReference>